<keyword evidence="3" id="KW-0436">Ligase</keyword>
<dbReference type="EMBL" id="MU003693">
    <property type="protein sequence ID" value="KAF2816494.1"/>
    <property type="molecule type" value="Genomic_DNA"/>
</dbReference>
<reference evidence="15" key="2">
    <citation type="submission" date="2020-04" db="EMBL/GenBank/DDBJ databases">
        <authorList>
            <consortium name="NCBI Genome Project"/>
        </authorList>
    </citation>
    <scope>NUCLEOTIDE SEQUENCE</scope>
    <source>
        <strain evidence="15">CBS 304.34</strain>
    </source>
</reference>
<dbReference type="SUPFAM" id="SSF52374">
    <property type="entry name" value="Nucleotidylyl transferase"/>
    <property type="match status" value="1"/>
</dbReference>
<evidence type="ECO:0000256" key="4">
    <source>
        <dbReference type="ARBA" id="ARBA00022723"/>
    </source>
</evidence>
<keyword evidence="7" id="KW-0067">ATP-binding</keyword>
<sequence length="801" mass="89883">MATTTRQQPAWKAPQPTSTPKLKVYNSLTRAKNDFVPLKEDGVTWYSCGPTVYDDAHLGHARNYVTIDILRRIVSNYFEYPLQFVQNVTDVDDKIILRGRQQHLLESFSSEHKTLDTEVVEIATKAFNAYVQKNLPELPADVKPESFDLEANKTYKAVLAGKSLAGDNVPAGDKEAKVKMHLRTAGSAAGALVEAAKDSKTLGVEDFYTRTQDALLPYLDSLYGSKIDASDHSIFTKLTQKYEARFMEDMRNLNVLDPDVITRVTEFGPQIIKYVEKILDNGFAYVTSDGSIYFDIKAFEGKPGNHYARLEPWNRNDQSLLADGEGALLNKSSEKKSDGDFAIWKASKPGEPSWPSPWGPGRPGWHIECSVMASDVLGANIDVHSGGIDLCFPHHDNELAQAEAYWSTGKPEGHQWIRYFLHMGHLSISGSKMSKSLKNFTTIREALSTGDFNARGLRIIFLLGGWNQGVEITEGLRKQATSWERYLDNFFRKALDVQRHPTNHDSTDQDAKVCEALATAQTTLHNALSDSFDTPSAMMAIQKLVTEYNATDRTSVTDDTLVDVAKWITRIVRIFGLDGTADPNDGTIGWSGVEIPEVAKEFVFAASRERDEVRAHAIAKDLSDETLDAIISKDTAAKLQDAAAVPYAEVLTSFQESLKELAHRKADPKEFLDLCDKLRDISLWDLGIYLEDRDGLHALVRPVDAELRAAREQKEERERVKKDAKAKREAKEKDKAAKRLESGKVSEKDYFRTPEYSAWDEDGLPTKDTKGEELPKSRSKRLKKEWAQQKKLHEEWLASQG</sequence>
<dbReference type="InterPro" id="IPR024909">
    <property type="entry name" value="Cys-tRNA/MSH_ligase"/>
</dbReference>
<keyword evidence="14" id="KW-1185">Reference proteome</keyword>
<keyword evidence="4" id="KW-0479">Metal-binding</keyword>
<dbReference type="PRINTS" id="PR00983">
    <property type="entry name" value="TRNASYNTHCYS"/>
</dbReference>
<dbReference type="Gene3D" id="3.40.50.620">
    <property type="entry name" value="HUPs"/>
    <property type="match status" value="2"/>
</dbReference>
<protein>
    <recommendedName>
        <fullName evidence="2">cysteine--tRNA ligase</fullName>
        <ecNumber evidence="2">6.1.1.16</ecNumber>
    </recommendedName>
    <alternativeName>
        <fullName evidence="10">Cysteinyl-tRNA synthetase</fullName>
    </alternativeName>
</protein>
<dbReference type="HAMAP" id="MF_00041">
    <property type="entry name" value="Cys_tRNA_synth"/>
    <property type="match status" value="1"/>
</dbReference>
<dbReference type="PANTHER" id="PTHR10890">
    <property type="entry name" value="CYSTEINYL-TRNA SYNTHETASE"/>
    <property type="match status" value="1"/>
</dbReference>
<evidence type="ECO:0000313" key="13">
    <source>
        <dbReference type="EMBL" id="KAF2816494.1"/>
    </source>
</evidence>
<dbReference type="OrthoDB" id="438179at2759"/>
<dbReference type="InterPro" id="IPR014729">
    <property type="entry name" value="Rossmann-like_a/b/a_fold"/>
</dbReference>
<accession>A0A6A6Z866</accession>
<dbReference type="EC" id="6.1.1.16" evidence="2"/>
<evidence type="ECO:0000259" key="12">
    <source>
        <dbReference type="Pfam" id="PF01406"/>
    </source>
</evidence>
<evidence type="ECO:0000256" key="5">
    <source>
        <dbReference type="ARBA" id="ARBA00022741"/>
    </source>
</evidence>
<proteinExistence type="inferred from homology"/>
<evidence type="ECO:0000256" key="2">
    <source>
        <dbReference type="ARBA" id="ARBA00012832"/>
    </source>
</evidence>
<evidence type="ECO:0000256" key="7">
    <source>
        <dbReference type="ARBA" id="ARBA00022840"/>
    </source>
</evidence>
<dbReference type="NCBIfam" id="TIGR00435">
    <property type="entry name" value="cysS"/>
    <property type="match status" value="1"/>
</dbReference>
<dbReference type="PANTHER" id="PTHR10890:SF3">
    <property type="entry name" value="CYSTEINE--TRNA LIGASE, CYTOPLASMIC"/>
    <property type="match status" value="1"/>
</dbReference>
<dbReference type="GO" id="GO:0006423">
    <property type="term" value="P:cysteinyl-tRNA aminoacylation"/>
    <property type="evidence" value="ECO:0007669"/>
    <property type="project" value="InterPro"/>
</dbReference>
<evidence type="ECO:0000256" key="11">
    <source>
        <dbReference type="SAM" id="MobiDB-lite"/>
    </source>
</evidence>
<dbReference type="GO" id="GO:0046872">
    <property type="term" value="F:metal ion binding"/>
    <property type="evidence" value="ECO:0007669"/>
    <property type="project" value="UniProtKB-KW"/>
</dbReference>
<organism evidence="13">
    <name type="scientific">Mytilinidion resinicola</name>
    <dbReference type="NCBI Taxonomy" id="574789"/>
    <lineage>
        <taxon>Eukaryota</taxon>
        <taxon>Fungi</taxon>
        <taxon>Dikarya</taxon>
        <taxon>Ascomycota</taxon>
        <taxon>Pezizomycotina</taxon>
        <taxon>Dothideomycetes</taxon>
        <taxon>Pleosporomycetidae</taxon>
        <taxon>Mytilinidiales</taxon>
        <taxon>Mytilinidiaceae</taxon>
        <taxon>Mytilinidion</taxon>
    </lineage>
</organism>
<reference evidence="15" key="3">
    <citation type="submission" date="2025-04" db="UniProtKB">
        <authorList>
            <consortium name="RefSeq"/>
        </authorList>
    </citation>
    <scope>IDENTIFICATION</scope>
    <source>
        <strain evidence="15">CBS 304.34</strain>
    </source>
</reference>
<evidence type="ECO:0000256" key="8">
    <source>
        <dbReference type="ARBA" id="ARBA00022917"/>
    </source>
</evidence>
<feature type="region of interest" description="Disordered" evidence="11">
    <location>
        <begin position="757"/>
        <end position="801"/>
    </location>
</feature>
<evidence type="ECO:0000256" key="9">
    <source>
        <dbReference type="ARBA" id="ARBA00023146"/>
    </source>
</evidence>
<comment type="cofactor">
    <cofactor evidence="1">
        <name>Zn(2+)</name>
        <dbReference type="ChEBI" id="CHEBI:29105"/>
    </cofactor>
</comment>
<keyword evidence="9 13" id="KW-0030">Aminoacyl-tRNA synthetase</keyword>
<feature type="compositionally biased region" description="Basic and acidic residues" evidence="11">
    <location>
        <begin position="784"/>
        <end position="801"/>
    </location>
</feature>
<dbReference type="InterPro" id="IPR009080">
    <property type="entry name" value="tRNAsynth_Ia_anticodon-bd"/>
</dbReference>
<evidence type="ECO:0000256" key="10">
    <source>
        <dbReference type="ARBA" id="ARBA00031499"/>
    </source>
</evidence>
<keyword evidence="6" id="KW-0862">Zinc</keyword>
<feature type="domain" description="tRNA synthetases class I catalytic" evidence="12">
    <location>
        <begin position="35"/>
        <end position="480"/>
    </location>
</feature>
<dbReference type="FunFam" id="3.40.50.620:FF:000186">
    <property type="entry name" value="Putative Cysteinyl-tRNA synthetase"/>
    <property type="match status" value="1"/>
</dbReference>
<name>A0A6A6Z866_9PEZI</name>
<dbReference type="GO" id="GO:0005737">
    <property type="term" value="C:cytoplasm"/>
    <property type="evidence" value="ECO:0007669"/>
    <property type="project" value="TreeGrafter"/>
</dbReference>
<dbReference type="Proteomes" id="UP000504636">
    <property type="component" value="Unplaced"/>
</dbReference>
<dbReference type="AlphaFoldDB" id="A0A6A6Z866"/>
<dbReference type="Pfam" id="PF01406">
    <property type="entry name" value="tRNA-synt_1e"/>
    <property type="match status" value="1"/>
</dbReference>
<gene>
    <name evidence="13 15" type="ORF">BDZ99DRAFT_458357</name>
</gene>
<feature type="region of interest" description="Disordered" evidence="11">
    <location>
        <begin position="710"/>
        <end position="744"/>
    </location>
</feature>
<evidence type="ECO:0000256" key="1">
    <source>
        <dbReference type="ARBA" id="ARBA00001947"/>
    </source>
</evidence>
<evidence type="ECO:0000256" key="6">
    <source>
        <dbReference type="ARBA" id="ARBA00022833"/>
    </source>
</evidence>
<dbReference type="InterPro" id="IPR032678">
    <property type="entry name" value="tRNA-synt_1_cat_dom"/>
</dbReference>
<feature type="compositionally biased region" description="Basic and acidic residues" evidence="11">
    <location>
        <begin position="764"/>
        <end position="776"/>
    </location>
</feature>
<dbReference type="RefSeq" id="XP_033583458.1">
    <property type="nucleotide sequence ID" value="XM_033718897.1"/>
</dbReference>
<keyword evidence="5" id="KW-0547">Nucleotide-binding</keyword>
<dbReference type="GO" id="GO:0004817">
    <property type="term" value="F:cysteine-tRNA ligase activity"/>
    <property type="evidence" value="ECO:0007669"/>
    <property type="project" value="UniProtKB-EC"/>
</dbReference>
<evidence type="ECO:0000256" key="3">
    <source>
        <dbReference type="ARBA" id="ARBA00022598"/>
    </source>
</evidence>
<dbReference type="SUPFAM" id="SSF47323">
    <property type="entry name" value="Anticodon-binding domain of a subclass of class I aminoacyl-tRNA synthetases"/>
    <property type="match status" value="1"/>
</dbReference>
<reference evidence="13 15" key="1">
    <citation type="journal article" date="2020" name="Stud. Mycol.">
        <title>101 Dothideomycetes genomes: a test case for predicting lifestyles and emergence of pathogens.</title>
        <authorList>
            <person name="Haridas S."/>
            <person name="Albert R."/>
            <person name="Binder M."/>
            <person name="Bloem J."/>
            <person name="Labutti K."/>
            <person name="Salamov A."/>
            <person name="Andreopoulos B."/>
            <person name="Baker S."/>
            <person name="Barry K."/>
            <person name="Bills G."/>
            <person name="Bluhm B."/>
            <person name="Cannon C."/>
            <person name="Castanera R."/>
            <person name="Culley D."/>
            <person name="Daum C."/>
            <person name="Ezra D."/>
            <person name="Gonzalez J."/>
            <person name="Henrissat B."/>
            <person name="Kuo A."/>
            <person name="Liang C."/>
            <person name="Lipzen A."/>
            <person name="Lutzoni F."/>
            <person name="Magnuson J."/>
            <person name="Mondo S."/>
            <person name="Nolan M."/>
            <person name="Ohm R."/>
            <person name="Pangilinan J."/>
            <person name="Park H.-J."/>
            <person name="Ramirez L."/>
            <person name="Alfaro M."/>
            <person name="Sun H."/>
            <person name="Tritt A."/>
            <person name="Yoshinaga Y."/>
            <person name="Zwiers L.-H."/>
            <person name="Turgeon B."/>
            <person name="Goodwin S."/>
            <person name="Spatafora J."/>
            <person name="Crous P."/>
            <person name="Grigoriev I."/>
        </authorList>
    </citation>
    <scope>NUCLEOTIDE SEQUENCE</scope>
    <source>
        <strain evidence="13 15">CBS 304.34</strain>
    </source>
</reference>
<dbReference type="GeneID" id="54459790"/>
<keyword evidence="8" id="KW-0648">Protein biosynthesis</keyword>
<dbReference type="GO" id="GO:0005524">
    <property type="term" value="F:ATP binding"/>
    <property type="evidence" value="ECO:0007669"/>
    <property type="project" value="UniProtKB-KW"/>
</dbReference>
<evidence type="ECO:0000313" key="15">
    <source>
        <dbReference type="RefSeq" id="XP_033583458.1"/>
    </source>
</evidence>
<dbReference type="InterPro" id="IPR015803">
    <property type="entry name" value="Cys-tRNA-ligase"/>
</dbReference>
<evidence type="ECO:0000313" key="14">
    <source>
        <dbReference type="Proteomes" id="UP000504636"/>
    </source>
</evidence>